<keyword evidence="2" id="KW-0238">DNA-binding</keyword>
<evidence type="ECO:0000259" key="4">
    <source>
        <dbReference type="PROSITE" id="PS01124"/>
    </source>
</evidence>
<proteinExistence type="predicted"/>
<dbReference type="Proteomes" id="UP001370348">
    <property type="component" value="Chromosome"/>
</dbReference>
<name>A0ABZ2LUF9_9BACT</name>
<organism evidence="5 6">
    <name type="scientific">Pendulispora albinea</name>
    <dbReference type="NCBI Taxonomy" id="2741071"/>
    <lineage>
        <taxon>Bacteria</taxon>
        <taxon>Pseudomonadati</taxon>
        <taxon>Myxococcota</taxon>
        <taxon>Myxococcia</taxon>
        <taxon>Myxococcales</taxon>
        <taxon>Sorangiineae</taxon>
        <taxon>Pendulisporaceae</taxon>
        <taxon>Pendulispora</taxon>
    </lineage>
</organism>
<reference evidence="5 6" key="1">
    <citation type="submission" date="2021-12" db="EMBL/GenBank/DDBJ databases">
        <title>Discovery of the Pendulisporaceae a myxobacterial family with distinct sporulation behavior and unique specialized metabolism.</title>
        <authorList>
            <person name="Garcia R."/>
            <person name="Popoff A."/>
            <person name="Bader C.D."/>
            <person name="Loehr J."/>
            <person name="Walesch S."/>
            <person name="Walt C."/>
            <person name="Boldt J."/>
            <person name="Bunk B."/>
            <person name="Haeckl F.J.F.P.J."/>
            <person name="Gunesch A.P."/>
            <person name="Birkelbach J."/>
            <person name="Nuebel U."/>
            <person name="Pietschmann T."/>
            <person name="Bach T."/>
            <person name="Mueller R."/>
        </authorList>
    </citation>
    <scope>NUCLEOTIDE SEQUENCE [LARGE SCALE GENOMIC DNA]</scope>
    <source>
        <strain evidence="5 6">MSr11954</strain>
    </source>
</reference>
<evidence type="ECO:0000256" key="1">
    <source>
        <dbReference type="ARBA" id="ARBA00023015"/>
    </source>
</evidence>
<dbReference type="InterPro" id="IPR009057">
    <property type="entry name" value="Homeodomain-like_sf"/>
</dbReference>
<evidence type="ECO:0000256" key="3">
    <source>
        <dbReference type="ARBA" id="ARBA00023163"/>
    </source>
</evidence>
<gene>
    <name evidence="5" type="ORF">LZC94_42860</name>
</gene>
<dbReference type="Gene3D" id="1.10.10.60">
    <property type="entry name" value="Homeodomain-like"/>
    <property type="match status" value="1"/>
</dbReference>
<evidence type="ECO:0000313" key="6">
    <source>
        <dbReference type="Proteomes" id="UP001370348"/>
    </source>
</evidence>
<evidence type="ECO:0000313" key="5">
    <source>
        <dbReference type="EMBL" id="WXB14554.1"/>
    </source>
</evidence>
<dbReference type="Pfam" id="PF12833">
    <property type="entry name" value="HTH_18"/>
    <property type="match status" value="1"/>
</dbReference>
<feature type="domain" description="HTH araC/xylS-type" evidence="4">
    <location>
        <begin position="176"/>
        <end position="274"/>
    </location>
</feature>
<sequence length="276" mass="30225">MKESRKTATGARPRDARIGLRIERRNTSVGGHHHAAIPDHQITLHTGPPVRISCIPKGPRCVRNRGEINVVPAGVSEKWIEDDASDVMELRLPAPLVRLAAEEMGLDPDRAGIVPQCHVRDTQIEHITWALAAEQGANAPNGLIYRESLGMALAVHLLARYPAPAAPRRLSQSQLAMVTEYIEAHLGEDVSLFQLARVSGLSASHLRALFKRSTGVPVHEYVIQRRVERARALLLRGDLPASQVALDAGFSHQSHMARCMRKVLGVTPASIVRSRA</sequence>
<dbReference type="RefSeq" id="WP_394824176.1">
    <property type="nucleotide sequence ID" value="NZ_CP089984.1"/>
</dbReference>
<evidence type="ECO:0000256" key="2">
    <source>
        <dbReference type="ARBA" id="ARBA00023125"/>
    </source>
</evidence>
<protein>
    <submittedName>
        <fullName evidence="5">AraC family transcriptional regulator</fullName>
    </submittedName>
</protein>
<dbReference type="PROSITE" id="PS01124">
    <property type="entry name" value="HTH_ARAC_FAMILY_2"/>
    <property type="match status" value="1"/>
</dbReference>
<dbReference type="InterPro" id="IPR018060">
    <property type="entry name" value="HTH_AraC"/>
</dbReference>
<keyword evidence="1" id="KW-0805">Transcription regulation</keyword>
<dbReference type="PANTHER" id="PTHR46796:SF6">
    <property type="entry name" value="ARAC SUBFAMILY"/>
    <property type="match status" value="1"/>
</dbReference>
<keyword evidence="6" id="KW-1185">Reference proteome</keyword>
<dbReference type="SMART" id="SM00342">
    <property type="entry name" value="HTH_ARAC"/>
    <property type="match status" value="1"/>
</dbReference>
<keyword evidence="3" id="KW-0804">Transcription</keyword>
<accession>A0ABZ2LUF9</accession>
<dbReference type="EMBL" id="CP089984">
    <property type="protein sequence ID" value="WXB14554.1"/>
    <property type="molecule type" value="Genomic_DNA"/>
</dbReference>
<dbReference type="InterPro" id="IPR050204">
    <property type="entry name" value="AraC_XylS_family_regulators"/>
</dbReference>
<dbReference type="PANTHER" id="PTHR46796">
    <property type="entry name" value="HTH-TYPE TRANSCRIPTIONAL ACTIVATOR RHAS-RELATED"/>
    <property type="match status" value="1"/>
</dbReference>
<dbReference type="SUPFAM" id="SSF46689">
    <property type="entry name" value="Homeodomain-like"/>
    <property type="match status" value="2"/>
</dbReference>